<reference evidence="3 4" key="1">
    <citation type="submission" date="2021-01" db="EMBL/GenBank/DDBJ databases">
        <title>Whole genome shotgun sequence of Actinoplanes deccanensis NBRC 13994.</title>
        <authorList>
            <person name="Komaki H."/>
            <person name="Tamura T."/>
        </authorList>
    </citation>
    <scope>NUCLEOTIDE SEQUENCE [LARGE SCALE GENOMIC DNA]</scope>
    <source>
        <strain evidence="3 4">NBRC 13994</strain>
    </source>
</reference>
<keyword evidence="2" id="KW-1133">Transmembrane helix</keyword>
<evidence type="ECO:0000256" key="2">
    <source>
        <dbReference type="SAM" id="Phobius"/>
    </source>
</evidence>
<feature type="compositionally biased region" description="Low complexity" evidence="1">
    <location>
        <begin position="47"/>
        <end position="75"/>
    </location>
</feature>
<protein>
    <submittedName>
        <fullName evidence="3">Uncharacterized protein</fullName>
    </submittedName>
</protein>
<proteinExistence type="predicted"/>
<evidence type="ECO:0000313" key="3">
    <source>
        <dbReference type="EMBL" id="GID71574.1"/>
    </source>
</evidence>
<organism evidence="3 4">
    <name type="scientific">Paractinoplanes deccanensis</name>
    <dbReference type="NCBI Taxonomy" id="113561"/>
    <lineage>
        <taxon>Bacteria</taxon>
        <taxon>Bacillati</taxon>
        <taxon>Actinomycetota</taxon>
        <taxon>Actinomycetes</taxon>
        <taxon>Micromonosporales</taxon>
        <taxon>Micromonosporaceae</taxon>
        <taxon>Paractinoplanes</taxon>
    </lineage>
</organism>
<dbReference type="RefSeq" id="WP_203759567.1">
    <property type="nucleotide sequence ID" value="NZ_BAAABO010000004.1"/>
</dbReference>
<dbReference type="EMBL" id="BOMI01000003">
    <property type="protein sequence ID" value="GID71574.1"/>
    <property type="molecule type" value="Genomic_DNA"/>
</dbReference>
<name>A0ABQ3XV01_9ACTN</name>
<evidence type="ECO:0000256" key="1">
    <source>
        <dbReference type="SAM" id="MobiDB-lite"/>
    </source>
</evidence>
<feature type="region of interest" description="Disordered" evidence="1">
    <location>
        <begin position="47"/>
        <end position="76"/>
    </location>
</feature>
<comment type="caution">
    <text evidence="3">The sequence shown here is derived from an EMBL/GenBank/DDBJ whole genome shotgun (WGS) entry which is preliminary data.</text>
</comment>
<dbReference type="Proteomes" id="UP000609879">
    <property type="component" value="Unassembled WGS sequence"/>
</dbReference>
<gene>
    <name evidence="3" type="ORF">Ade02nite_02150</name>
</gene>
<keyword evidence="2" id="KW-0812">Transmembrane</keyword>
<feature type="transmembrane region" description="Helical" evidence="2">
    <location>
        <begin position="20"/>
        <end position="38"/>
    </location>
</feature>
<keyword evidence="2" id="KW-0472">Membrane</keyword>
<evidence type="ECO:0000313" key="4">
    <source>
        <dbReference type="Proteomes" id="UP000609879"/>
    </source>
</evidence>
<sequence length="235" mass="24418">MARSRAARAAARLWASPPRWVIPAAAISVVLVAVLAGYEVLGGGEASPTTWSSPSASSGAAASAAPAAPAGPRPSTVAVRAPADLAQVCDGWYYPKSPRYTGRAPHQISVGVADTLAGEPHRIRAAVDIPYNLGKASRNAWLPADVTKSQLVACVTLTKNGTPLKKCAGHQLARGVYTLSLYEVATGRRLVHKQLFGDAATCPNAIPMGAGPTIATTVSDKVLYQQLNPYVTRPS</sequence>
<accession>A0ABQ3XV01</accession>
<keyword evidence="4" id="KW-1185">Reference proteome</keyword>